<accession>A0A4R8L3Z7</accession>
<name>A0A4R8L3Z7_9BURK</name>
<evidence type="ECO:0000313" key="2">
    <source>
        <dbReference type="Proteomes" id="UP000295509"/>
    </source>
</evidence>
<protein>
    <submittedName>
        <fullName evidence="1">Uncharacterized protein</fullName>
    </submittedName>
</protein>
<gene>
    <name evidence="1" type="ORF">BX592_1393</name>
</gene>
<sequence length="74" mass="8332">MQKCLKMRSPHSRISTKHVLLFLRTASNNSIKPRPTRGFFHFCALILCLSDRRSSVKEFVIIGLVGDASPCNSL</sequence>
<proteinExistence type="predicted"/>
<dbReference type="Proteomes" id="UP000295509">
    <property type="component" value="Unassembled WGS sequence"/>
</dbReference>
<dbReference type="EMBL" id="SORE01000039">
    <property type="protein sequence ID" value="TDY37302.1"/>
    <property type="molecule type" value="Genomic_DNA"/>
</dbReference>
<keyword evidence="2" id="KW-1185">Reference proteome</keyword>
<dbReference type="AlphaFoldDB" id="A0A4R8L3Z7"/>
<reference evidence="1 2" key="1">
    <citation type="submission" date="2019-03" db="EMBL/GenBank/DDBJ databases">
        <title>Genomic Encyclopedia of Type Strains, Phase III (KMG-III): the genomes of soil and plant-associated and newly described type strains.</title>
        <authorList>
            <person name="Whitman W."/>
        </authorList>
    </citation>
    <scope>NUCLEOTIDE SEQUENCE [LARGE SCALE GENOMIC DNA]</scope>
    <source>
        <strain evidence="1 2">LMG 29544</strain>
    </source>
</reference>
<comment type="caution">
    <text evidence="1">The sequence shown here is derived from an EMBL/GenBank/DDBJ whole genome shotgun (WGS) entry which is preliminary data.</text>
</comment>
<evidence type="ECO:0000313" key="1">
    <source>
        <dbReference type="EMBL" id="TDY37302.1"/>
    </source>
</evidence>
<organism evidence="1 2">
    <name type="scientific">Paraburkholderia rhizosphaerae</name>
    <dbReference type="NCBI Taxonomy" id="480658"/>
    <lineage>
        <taxon>Bacteria</taxon>
        <taxon>Pseudomonadati</taxon>
        <taxon>Pseudomonadota</taxon>
        <taxon>Betaproteobacteria</taxon>
        <taxon>Burkholderiales</taxon>
        <taxon>Burkholderiaceae</taxon>
        <taxon>Paraburkholderia</taxon>
    </lineage>
</organism>